<gene>
    <name evidence="3" type="ORF">BHAOGJBA_1185</name>
</gene>
<evidence type="ECO:0000259" key="2">
    <source>
        <dbReference type="PROSITE" id="PS51154"/>
    </source>
</evidence>
<dbReference type="InterPro" id="IPR043472">
    <property type="entry name" value="Macro_dom-like"/>
</dbReference>
<reference evidence="3" key="1">
    <citation type="journal article" date="2016" name="Front. Microbiol.">
        <title>Genome Sequence of the Piezophilic, Mesophilic Sulfate-Reducing Bacterium Desulfovibrio indicus J2T.</title>
        <authorList>
            <person name="Cao J."/>
            <person name="Maignien L."/>
            <person name="Shao Z."/>
            <person name="Alain K."/>
            <person name="Jebbar M."/>
        </authorList>
    </citation>
    <scope>NUCLEOTIDE SEQUENCE</scope>
    <source>
        <strain evidence="3">DSM 16372</strain>
    </source>
</reference>
<comment type="catalytic activity">
    <reaction evidence="1">
        <text>an N-(ADP-alpha-D-ribosyl)-thymidine in DNA + H2O = a thymidine in DNA + ADP-D-ribose</text>
        <dbReference type="Rhea" id="RHEA:71655"/>
        <dbReference type="Rhea" id="RHEA-COMP:13556"/>
        <dbReference type="Rhea" id="RHEA-COMP:18051"/>
        <dbReference type="ChEBI" id="CHEBI:15377"/>
        <dbReference type="ChEBI" id="CHEBI:57967"/>
        <dbReference type="ChEBI" id="CHEBI:137386"/>
        <dbReference type="ChEBI" id="CHEBI:191199"/>
    </reaction>
    <physiologicalReaction direction="left-to-right" evidence="1">
        <dbReference type="Rhea" id="RHEA:71656"/>
    </physiologicalReaction>
</comment>
<proteinExistence type="predicted"/>
<dbReference type="PANTHER" id="PTHR12521">
    <property type="entry name" value="PROTEIN C6ORF130"/>
    <property type="match status" value="1"/>
</dbReference>
<organism evidence="3 4">
    <name type="scientific">Methylobacterium hispanicum</name>
    <dbReference type="NCBI Taxonomy" id="270350"/>
    <lineage>
        <taxon>Bacteria</taxon>
        <taxon>Pseudomonadati</taxon>
        <taxon>Pseudomonadota</taxon>
        <taxon>Alphaproteobacteria</taxon>
        <taxon>Hyphomicrobiales</taxon>
        <taxon>Methylobacteriaceae</taxon>
        <taxon>Methylobacterium</taxon>
    </lineage>
</organism>
<dbReference type="RefSeq" id="WP_238229676.1">
    <property type="nucleotide sequence ID" value="NZ_BPQO01000004.1"/>
</dbReference>
<evidence type="ECO:0000313" key="3">
    <source>
        <dbReference type="EMBL" id="GJD87680.1"/>
    </source>
</evidence>
<dbReference type="GO" id="GO:0140291">
    <property type="term" value="P:peptidyl-glutamate ADP-deribosylation"/>
    <property type="evidence" value="ECO:0007669"/>
    <property type="project" value="TreeGrafter"/>
</dbReference>
<reference evidence="3" key="2">
    <citation type="submission" date="2021-08" db="EMBL/GenBank/DDBJ databases">
        <authorList>
            <person name="Tani A."/>
            <person name="Ola A."/>
            <person name="Ogura Y."/>
            <person name="Katsura K."/>
            <person name="Hayashi T."/>
        </authorList>
    </citation>
    <scope>NUCLEOTIDE SEQUENCE</scope>
    <source>
        <strain evidence="3">DSM 16372</strain>
    </source>
</reference>
<protein>
    <recommendedName>
        <fullName evidence="2">Macro domain-containing protein</fullName>
    </recommendedName>
</protein>
<feature type="domain" description="Macro" evidence="2">
    <location>
        <begin position="1"/>
        <end position="157"/>
    </location>
</feature>
<keyword evidence="4" id="KW-1185">Reference proteome</keyword>
<evidence type="ECO:0000256" key="1">
    <source>
        <dbReference type="ARBA" id="ARBA00035885"/>
    </source>
</evidence>
<dbReference type="InterPro" id="IPR002589">
    <property type="entry name" value="Macro_dom"/>
</dbReference>
<comment type="caution">
    <text evidence="3">The sequence shown here is derived from an EMBL/GenBank/DDBJ whole genome shotgun (WGS) entry which is preliminary data.</text>
</comment>
<dbReference type="PROSITE" id="PS51154">
    <property type="entry name" value="MACRO"/>
    <property type="match status" value="1"/>
</dbReference>
<name>A0AAV4ZGW2_9HYPH</name>
<dbReference type="Proteomes" id="UP001055247">
    <property type="component" value="Unassembled WGS sequence"/>
</dbReference>
<dbReference type="SUPFAM" id="SSF52949">
    <property type="entry name" value="Macro domain-like"/>
    <property type="match status" value="1"/>
</dbReference>
<dbReference type="Gene3D" id="3.40.220.10">
    <property type="entry name" value="Leucine Aminopeptidase, subunit E, domain 1"/>
    <property type="match status" value="1"/>
</dbReference>
<dbReference type="EMBL" id="BPQO01000004">
    <property type="protein sequence ID" value="GJD87680.1"/>
    <property type="molecule type" value="Genomic_DNA"/>
</dbReference>
<dbReference type="SMART" id="SM00506">
    <property type="entry name" value="A1pp"/>
    <property type="match status" value="1"/>
</dbReference>
<evidence type="ECO:0000313" key="4">
    <source>
        <dbReference type="Proteomes" id="UP001055247"/>
    </source>
</evidence>
<accession>A0AAV4ZGW2</accession>
<dbReference type="AlphaFoldDB" id="A0AAV4ZGW2"/>
<dbReference type="InterPro" id="IPR050892">
    <property type="entry name" value="ADP-ribose_metab_enzymes"/>
</dbReference>
<sequence length="157" mass="17248">MTIEIRHGSLLDARERHILHGCNASGGFGRGVAEQIKAAYPAACEAYRAEHRARGLRLGQTIFVDCGRHVVVNCITQGRYGHDAAVGTVYVDYDAVRLAFRSVDDRARREGFSVVALPFIGTGYAGGSWARISAILREEARWFVPVVYSQDGRVPRG</sequence>
<dbReference type="PANTHER" id="PTHR12521:SF0">
    <property type="entry name" value="ADP-RIBOSE GLYCOHYDROLASE OARD1"/>
    <property type="match status" value="1"/>
</dbReference>
<dbReference type="Pfam" id="PF01661">
    <property type="entry name" value="Macro"/>
    <property type="match status" value="1"/>
</dbReference>